<dbReference type="FunFam" id="1.10.1200.10:FF:000007">
    <property type="entry name" value="Probable polyketide synthase pks17"/>
    <property type="match status" value="1"/>
</dbReference>
<dbReference type="Pfam" id="PF21089">
    <property type="entry name" value="PKS_DH_N"/>
    <property type="match status" value="2"/>
</dbReference>
<accession>A0A7K0C8F5</accession>
<dbReference type="InterPro" id="IPR016039">
    <property type="entry name" value="Thiolase-like"/>
</dbReference>
<evidence type="ECO:0000256" key="3">
    <source>
        <dbReference type="ARBA" id="ARBA00022679"/>
    </source>
</evidence>
<dbReference type="Pfam" id="PF22953">
    <property type="entry name" value="SpnB_Rossmann"/>
    <property type="match status" value="1"/>
</dbReference>
<proteinExistence type="predicted"/>
<feature type="region of interest" description="N-terminal hotdog fold" evidence="6">
    <location>
        <begin position="3628"/>
        <end position="3749"/>
    </location>
</feature>
<dbReference type="PANTHER" id="PTHR43775:SF51">
    <property type="entry name" value="INACTIVE PHENOLPHTHIOCEROL SYNTHESIS POLYKETIDE SYNTHASE TYPE I PKS1-RELATED"/>
    <property type="match status" value="1"/>
</dbReference>
<dbReference type="SUPFAM" id="SSF55048">
    <property type="entry name" value="Probable ACP-binding domain of malonyl-CoA ACP transacylase"/>
    <property type="match status" value="3"/>
</dbReference>
<dbReference type="Pfam" id="PF08659">
    <property type="entry name" value="KR"/>
    <property type="match status" value="1"/>
</dbReference>
<dbReference type="GO" id="GO:0004315">
    <property type="term" value="F:3-oxoacyl-[acyl-carrier-protein] synthase activity"/>
    <property type="evidence" value="ECO:0007669"/>
    <property type="project" value="InterPro"/>
</dbReference>
<feature type="domain" description="Carrier" evidence="7">
    <location>
        <begin position="920"/>
        <end position="995"/>
    </location>
</feature>
<dbReference type="Pfam" id="PF00109">
    <property type="entry name" value="ketoacyl-synt"/>
    <property type="match status" value="3"/>
</dbReference>
<dbReference type="InterPro" id="IPR014043">
    <property type="entry name" value="Acyl_transferase_dom"/>
</dbReference>
<dbReference type="EMBL" id="WEGH01000007">
    <property type="protein sequence ID" value="MQY09725.1"/>
    <property type="molecule type" value="Genomic_DNA"/>
</dbReference>
<feature type="domain" description="PKS/mFAS DH" evidence="9">
    <location>
        <begin position="1903"/>
        <end position="2173"/>
    </location>
</feature>
<dbReference type="Gene3D" id="3.40.47.10">
    <property type="match status" value="3"/>
</dbReference>
<feature type="domain" description="PKS/mFAS DH" evidence="9">
    <location>
        <begin position="3628"/>
        <end position="3751"/>
    </location>
</feature>
<comment type="caution">
    <text evidence="6">Lacks conserved residue(s) required for the propagation of feature annotation.</text>
</comment>
<evidence type="ECO:0000256" key="2">
    <source>
        <dbReference type="ARBA" id="ARBA00022553"/>
    </source>
</evidence>
<keyword evidence="2" id="KW-0597">Phosphoprotein</keyword>
<evidence type="ECO:0000259" key="8">
    <source>
        <dbReference type="PROSITE" id="PS52004"/>
    </source>
</evidence>
<dbReference type="SMART" id="SM00827">
    <property type="entry name" value="PKS_AT"/>
    <property type="match status" value="3"/>
</dbReference>
<feature type="domain" description="Ketosynthase family 3 (KS3)" evidence="8">
    <location>
        <begin position="1014"/>
        <end position="1439"/>
    </location>
</feature>
<dbReference type="InterPro" id="IPR020841">
    <property type="entry name" value="PKS_Beta-ketoAc_synthase_dom"/>
</dbReference>
<dbReference type="InterPro" id="IPR006162">
    <property type="entry name" value="Ppantetheine_attach_site"/>
</dbReference>
<evidence type="ECO:0000256" key="6">
    <source>
        <dbReference type="PROSITE-ProRule" id="PRU01363"/>
    </source>
</evidence>
<dbReference type="FunFam" id="3.40.47.10:FF:000019">
    <property type="entry name" value="Polyketide synthase type I"/>
    <property type="match status" value="3"/>
</dbReference>
<dbReference type="FunFam" id="3.40.366.10:FF:000002">
    <property type="entry name" value="Probable polyketide synthase 2"/>
    <property type="match status" value="1"/>
</dbReference>
<dbReference type="Pfam" id="PF00550">
    <property type="entry name" value="PP-binding"/>
    <property type="match status" value="2"/>
</dbReference>
<dbReference type="PROSITE" id="PS50075">
    <property type="entry name" value="CARRIER"/>
    <property type="match status" value="2"/>
</dbReference>
<keyword evidence="5" id="KW-0012">Acyltransferase</keyword>
<dbReference type="Gene3D" id="3.30.70.3290">
    <property type="match status" value="3"/>
</dbReference>
<dbReference type="PROSITE" id="PS52019">
    <property type="entry name" value="PKS_MFAS_DH"/>
    <property type="match status" value="2"/>
</dbReference>
<dbReference type="SUPFAM" id="SSF53901">
    <property type="entry name" value="Thiolase-like"/>
    <property type="match status" value="3"/>
</dbReference>
<evidence type="ECO:0000256" key="4">
    <source>
        <dbReference type="ARBA" id="ARBA00023268"/>
    </source>
</evidence>
<dbReference type="GO" id="GO:0006633">
    <property type="term" value="P:fatty acid biosynthetic process"/>
    <property type="evidence" value="ECO:0007669"/>
    <property type="project" value="InterPro"/>
</dbReference>
<dbReference type="InterPro" id="IPR009081">
    <property type="entry name" value="PP-bd_ACP"/>
</dbReference>
<dbReference type="InterPro" id="IPR049551">
    <property type="entry name" value="PKS_DH_C"/>
</dbReference>
<dbReference type="Pfam" id="PF16197">
    <property type="entry name" value="KAsynt_C_assoc"/>
    <property type="match status" value="3"/>
</dbReference>
<dbReference type="SMART" id="SM00823">
    <property type="entry name" value="PKS_PP"/>
    <property type="match status" value="2"/>
</dbReference>
<dbReference type="SMART" id="SM00822">
    <property type="entry name" value="PKS_KR"/>
    <property type="match status" value="1"/>
</dbReference>
<dbReference type="CDD" id="cd08956">
    <property type="entry name" value="KR_3_FAS_SDR_x"/>
    <property type="match status" value="1"/>
</dbReference>
<dbReference type="InterPro" id="IPR014031">
    <property type="entry name" value="Ketoacyl_synth_C"/>
</dbReference>
<feature type="active site" description="Proton donor; for dehydratase activity" evidence="6">
    <location>
        <position position="2097"/>
    </location>
</feature>
<dbReference type="InterPro" id="IPR055123">
    <property type="entry name" value="SpnB-like_Rossmann"/>
</dbReference>
<dbReference type="SUPFAM" id="SSF47336">
    <property type="entry name" value="ACP-like"/>
    <property type="match status" value="2"/>
</dbReference>
<dbReference type="PANTHER" id="PTHR43775">
    <property type="entry name" value="FATTY ACID SYNTHASE"/>
    <property type="match status" value="1"/>
</dbReference>
<feature type="domain" description="Carrier" evidence="7">
    <location>
        <begin position="2641"/>
        <end position="2719"/>
    </location>
</feature>
<dbReference type="Pfam" id="PF00698">
    <property type="entry name" value="Acyl_transf_1"/>
    <property type="match status" value="3"/>
</dbReference>
<dbReference type="SUPFAM" id="SSF51735">
    <property type="entry name" value="NAD(P)-binding Rossmann-fold domains"/>
    <property type="match status" value="2"/>
</dbReference>
<dbReference type="SMART" id="SM01294">
    <property type="entry name" value="PKS_PP_betabranch"/>
    <property type="match status" value="2"/>
</dbReference>
<feature type="region of interest" description="C-terminal hotdog fold" evidence="6">
    <location>
        <begin position="2037"/>
        <end position="2173"/>
    </location>
</feature>
<dbReference type="SMART" id="SM00825">
    <property type="entry name" value="PKS_KS"/>
    <property type="match status" value="3"/>
</dbReference>
<dbReference type="InterPro" id="IPR032821">
    <property type="entry name" value="PKS_assoc"/>
</dbReference>
<dbReference type="SUPFAM" id="SSF52151">
    <property type="entry name" value="FabD/lysophospholipase-like"/>
    <property type="match status" value="3"/>
</dbReference>
<dbReference type="Gene3D" id="3.10.129.110">
    <property type="entry name" value="Polyketide synthase dehydratase"/>
    <property type="match status" value="2"/>
</dbReference>
<dbReference type="PROSITE" id="PS00606">
    <property type="entry name" value="KS3_1"/>
    <property type="match status" value="2"/>
</dbReference>
<dbReference type="InterPro" id="IPR016036">
    <property type="entry name" value="Malonyl_transacylase_ACP-bd"/>
</dbReference>
<dbReference type="Proteomes" id="UP000487268">
    <property type="component" value="Unassembled WGS sequence"/>
</dbReference>
<keyword evidence="11" id="KW-1185">Reference proteome</keyword>
<dbReference type="CDD" id="cd00833">
    <property type="entry name" value="PKS"/>
    <property type="match status" value="3"/>
</dbReference>
<dbReference type="InterPro" id="IPR049900">
    <property type="entry name" value="PKS_mFAS_DH"/>
</dbReference>
<name>A0A7K0C8F5_9ACTN</name>
<feature type="region of interest" description="N-terminal hotdog fold" evidence="6">
    <location>
        <begin position="1903"/>
        <end position="2024"/>
    </location>
</feature>
<evidence type="ECO:0000256" key="1">
    <source>
        <dbReference type="ARBA" id="ARBA00022450"/>
    </source>
</evidence>
<dbReference type="InterPro" id="IPR036736">
    <property type="entry name" value="ACP-like_sf"/>
</dbReference>
<dbReference type="Pfam" id="PF02801">
    <property type="entry name" value="Ketoacyl-synt_C"/>
    <property type="match status" value="3"/>
</dbReference>
<dbReference type="InterPro" id="IPR057326">
    <property type="entry name" value="KR_dom"/>
</dbReference>
<dbReference type="SMART" id="SM00826">
    <property type="entry name" value="PKS_DH"/>
    <property type="match status" value="2"/>
</dbReference>
<comment type="caution">
    <text evidence="10">The sequence shown here is derived from an EMBL/GenBank/DDBJ whole genome shotgun (WGS) entry which is preliminary data.</text>
</comment>
<dbReference type="InterPro" id="IPR013968">
    <property type="entry name" value="PKS_KR"/>
</dbReference>
<evidence type="ECO:0000259" key="7">
    <source>
        <dbReference type="PROSITE" id="PS50075"/>
    </source>
</evidence>
<dbReference type="InterPro" id="IPR014030">
    <property type="entry name" value="Ketoacyl_synth_N"/>
</dbReference>
<feature type="active site" description="Proton acceptor; for dehydratase activity" evidence="6">
    <location>
        <position position="1934"/>
    </location>
</feature>
<feature type="domain" description="Ketosynthase family 3 (KS3)" evidence="8">
    <location>
        <begin position="2739"/>
        <end position="3165"/>
    </location>
</feature>
<dbReference type="Pfam" id="PF14765">
    <property type="entry name" value="PS-DH"/>
    <property type="match status" value="1"/>
</dbReference>
<keyword evidence="3" id="KW-0808">Transferase</keyword>
<protein>
    <submittedName>
        <fullName evidence="10">Uncharacterized protein</fullName>
    </submittedName>
</protein>
<dbReference type="PROSITE" id="PS52004">
    <property type="entry name" value="KS3_2"/>
    <property type="match status" value="3"/>
</dbReference>
<dbReference type="Gene3D" id="3.40.366.10">
    <property type="entry name" value="Malonyl-Coenzyme A Acyl Carrier Protein, domain 2"/>
    <property type="match status" value="3"/>
</dbReference>
<reference evidence="10 11" key="1">
    <citation type="submission" date="2019-10" db="EMBL/GenBank/DDBJ databases">
        <title>Actinomadura rubteroloni sp. nov. and Actinomadura macrotermitis sp. nov., isolated from the gut of fungus growing-termite Macrotermes natalensis.</title>
        <authorList>
            <person name="Benndorf R."/>
            <person name="Martin K."/>
            <person name="Kuefner M."/>
            <person name="De Beer W."/>
            <person name="Kaster A.-K."/>
            <person name="Vollmers J."/>
            <person name="Poulsen M."/>
            <person name="Beemelmanns C."/>
        </authorList>
    </citation>
    <scope>NUCLEOTIDE SEQUENCE [LARGE SCALE GENOMIC DNA]</scope>
    <source>
        <strain evidence="10 11">RB68</strain>
    </source>
</reference>
<dbReference type="InterPro" id="IPR036291">
    <property type="entry name" value="NAD(P)-bd_dom_sf"/>
</dbReference>
<dbReference type="InterPro" id="IPR020806">
    <property type="entry name" value="PKS_PP-bd"/>
</dbReference>
<organism evidence="10 11">
    <name type="scientific">Actinomadura macrotermitis</name>
    <dbReference type="NCBI Taxonomy" id="2585200"/>
    <lineage>
        <taxon>Bacteria</taxon>
        <taxon>Bacillati</taxon>
        <taxon>Actinomycetota</taxon>
        <taxon>Actinomycetes</taxon>
        <taxon>Streptosporangiales</taxon>
        <taxon>Thermomonosporaceae</taxon>
        <taxon>Actinomadura</taxon>
    </lineage>
</organism>
<dbReference type="InterPro" id="IPR016035">
    <property type="entry name" value="Acyl_Trfase/lysoPLipase"/>
</dbReference>
<dbReference type="InterPro" id="IPR001227">
    <property type="entry name" value="Ac_transferase_dom_sf"/>
</dbReference>
<dbReference type="InterPro" id="IPR018201">
    <property type="entry name" value="Ketoacyl_synth_AS"/>
</dbReference>
<dbReference type="GO" id="GO:0031177">
    <property type="term" value="F:phosphopantetheine binding"/>
    <property type="evidence" value="ECO:0007669"/>
    <property type="project" value="InterPro"/>
</dbReference>
<gene>
    <name evidence="10" type="ORF">ACRB68_78540</name>
</gene>
<dbReference type="InterPro" id="IPR049552">
    <property type="entry name" value="PKS_DH_N"/>
</dbReference>
<feature type="domain" description="Ketosynthase family 3 (KS3)" evidence="8">
    <location>
        <begin position="17"/>
        <end position="435"/>
    </location>
</feature>
<dbReference type="InterPro" id="IPR020807">
    <property type="entry name" value="PKS_DH"/>
</dbReference>
<dbReference type="InterPro" id="IPR042104">
    <property type="entry name" value="PKS_dehydratase_sf"/>
</dbReference>
<dbReference type="Gene3D" id="3.40.50.720">
    <property type="entry name" value="NAD(P)-binding Rossmann-like Domain"/>
    <property type="match status" value="1"/>
</dbReference>
<dbReference type="PROSITE" id="PS00012">
    <property type="entry name" value="PHOSPHOPANTETHEINE"/>
    <property type="match status" value="2"/>
</dbReference>
<evidence type="ECO:0000313" key="11">
    <source>
        <dbReference type="Proteomes" id="UP000487268"/>
    </source>
</evidence>
<keyword evidence="4" id="KW-0511">Multifunctional enzyme</keyword>
<dbReference type="Gene3D" id="1.10.1200.10">
    <property type="entry name" value="ACP-like"/>
    <property type="match status" value="2"/>
</dbReference>
<evidence type="ECO:0000259" key="9">
    <source>
        <dbReference type="PROSITE" id="PS52019"/>
    </source>
</evidence>
<keyword evidence="1" id="KW-0596">Phosphopantetheine</keyword>
<evidence type="ECO:0000313" key="10">
    <source>
        <dbReference type="EMBL" id="MQY09725.1"/>
    </source>
</evidence>
<sequence>MTGELDHAESNTRPAGPDTIAVIGMSCRLPQAPDPAAFWRLLRAGTSAITEVPADRWDPGSFASPADRAATRYGGFLDRVDGFDPAFFGISPREAALMDPQQRLVAELSWEALEDAGIVPGTLAGSRTGVFLGAISSDYATLLHRGGPDAVTQHTLAGTHRGIIANRVSYQLGLHGPSMTVDAAQASSLVAVHLACQSLRSGDAALAIAGGVSLNIVPESALNVARFGGLSPDGRCYTFDARANGYVRGEGGVVLVLKPLARAVADGDEVHGLILGSAVNNDGGTDGLTVPSAAAQAEVIRLACERAEVPAGALQYVELHGTGTPVGDPIEADGLGRILRDAPAPVPVGSAKTNVGHLEGASGIVGLLKTLLAVRHRELPASLNFATPNPRIDLDALNLRVQRELGPWPRPAVPLVAGVSSFGMGGTNCHVVVAEPPAGTAAERPAGETGVPVLPWILSGRSESALRAQAERLAAHLAERQELAAEDVGWTLATSRTAFEHRAVVLGADRPALLAGLAAVARRADAPGVVRGVADEPGRTVLVFPGQGSQWDAMARELLATSPVFRERMAECDAALAPHTGWSLLEVLGGPLPPRVDVVQPALFAVMVGLARLWESLGVRPDAVVGHSQGEIAAACVAGALSLEDAALVVALRSRALVEVAGAGAMASVPLPAADVADLIAPYAGLVGVAAVNGPALTVVSGAQDAVAELVERCQADGVRARRIAVDYASHSPEVEPIRERLLADLAGIEPRTPRIAFYSTVTGGLLGDEPLDARYWYTNLRSPVLFEQAVRALAADGHTAFVESSPHPVLTLGVQETVPEAFAAGTLRRDEAAWPPLLGVLAELHVRGIPVAWPAVFEGRAPRRAALPTYAFQRTRFWPSGEDGEWAGLPALEATAEAAVPEPAESLTVAGLPPAERRRALLEVVRTQTAIVLGHVTADAVGTGRTFKDLGLDSTMAVALRDRLSAATGLELPTGITFDHPTPAALSRHLHDRLTGADPEPAAPVPAAAGDDGDPIVIVGMACRYPGGVRSPEDLWRLVAGGVDAIGELPGDRGWDLDALYDPDSERPGTSYSRHGGFLYDATGFDADFFGISPREALAMEPQQRVLLELAWETFERAGIDPGSLRGSRTGVYAGMFGQEYASLNRPARDGTEGYLLTGNTPSVASGRISYAFGFEGPAITTDTACSSSLVSVHLASQALRSGECSLALAGGVTVMAAPGLFVEFSRQRGLSADGRCKAFGADADGTGWSEGAGLVLLERLSDARRNGHRVLAVLRGSAVNQDGASNGLTAPSGAAQERVIRQALAGAGLSAAEVDAVEGHGTGTRLGDPIEAQALMAAYGRDRAGEPLWLGSLKSNVGHSQAAAGVGGMIKMVEAIRHGILPRTLHADEPSPHVDWSAGNVRLLTEEREWPETGRPRRAGVSSFGISGTNAHVIVEQAPQERPEPEAENVGGPVPWVVSGSTEAAVRAQAARLKAFVEERPELSVRDVGFALGTTRAALERRAVVVGEDREELLAGLAGLADGTASGAVRGTPDGGRLAFLFTGQGAQRPGMGRELHAAHPVFAAALDEVCARIDVQLAGHAQRALREVVFADGDPLLDQTLYAQTSLFALEVALYRLYESWGLSPDLLLGHSVGELAAAHVAGVLDLDDACALVAARARLMQELPAGGAMVALPVGEDEAEEALVGLKDRVAIAAVNGPRSVVVSGDEEAVLAVASGFAKSRRLTVSHAFHSPHMDGALEAFFDVARMLTYRAPAVPIVSNLSGALAGEEITTPEYWVRHIREAVRFHDGLRTLRAEGATAFLELGPDPVLSTLAQNALDDLPGAVFGAALRTGRPEAASALTALGTAFTAGAEIRWEVVLPGARPVDLPTYAFQHERFWLASPAVAGAAAGLGLDPAEHPLLGTATELPDGGFLLTGRLSARIEQWLADHTIVGATLLPAAAFIEIALHTAAATGCAQVAEATLHAPLVLPARQAVQLQVAVTAPDAVGRRDFTVHARSGAETPWTRHATGVLAADAPAEPAALTGAWPPAGADPVDTAGLYERLAARGYAYGPAFQGLEAVWRRGADLYAEVALPDSVPSAEPYGLHPALLDAALQTLLAADGDTGRLLLPFSWTGVRLSAAGADRIRVRLTRTGADTVALALAGPDGAVLASAESLVFLPTTAERLAADTAPTGDTLFHLAWRTVPTGAPGAARTAALGTTGHPAADETHPDLAALAAAGAPDLVLVPCPPAGASDTAAGRAAEAARWALGLVQDWLADDRFGASRLVLLTRGAVAAGPDTEPADPATATVWGLVRSAQTENPDRFVLLDLDDTPESAAAVGGALATGEPQLALRAGTCHVPRLARVGAAETALPRLAPEGTVLVTGATGALGALCARHLVEEGGARRLLLVSRRGAAAPGASGLEAELTALGAEVAFAACDVSDRAALAGLLAGLPAEHPLTAVVHAAGVLDDGIVGSLTPERLAAVLDAKATAAWHLHELTRELDLSAFVLFSSVAGVVGTAGQANYAAANAFLDALAEHRHALGLPATSIAWGPWDRTGMTSELSGADQARWRRAGLAPLPAEQGLALLEQAQAAGLPALVAARLDLAALRAAGAAPAVLRDLVRLPLRKAAAAARTALPLARQLAGEPEKEQLERVRRLVLATTAAVLGRPSADGLEPRRAFKALGFDSLTAVELRNQLNAATGLILSTTVVFDHPDPAALAAHIRAELLGRPEAAAAAPAPVPAAGADDPIAIIAMACRYPGDVRAPEDLWRLVAEGTDAVSAFPGDRGWDLEGLYDPDPDRPGKSYTRHGGFLHDAAEFDPAFFGISPREALAIDPQQRLLLETAWEAFERAGIVPSELRGTSTGVFTGIMYDDYGARLRPSAPDGFEGYVGSGSMPSVASGRVAYTYGLEGPAITVDTACSSSLVALHLASQALRSGECSLALAGGVTVMATPSTFVEFSRQRGLSADGRCKAFSAAADGTGWSEGAGMLLLERLSDARRNGHPVVAVIRGSAVNQDGASNGLTAPNGLAQERVIRQALTNAGLSAADVDAVEAHGTGTRLGDPIEAQALMAAYGRDRAGGPLWLGSLKSNIGHSQAAAGVGGVIKMVQAIRHGILPRTLHIDEPSPHVDWSAGSVRLLTEEQRWPETGRPRRAAVSSFGISGTNAHVIIEQVPGAEPAPEPAPEPAGLPVVWPLSAKTREALRGQAARLASVSGERPADIAYSLATTRSVFDHRAVVIGEAGADLRLGAGELARGEATPRVVEGAAGGGRLVYLFTGQGAQRPGMGRELHAAHPVFAAALDEVCALVDARLAGHVEHPLREVMFGADDALLNRTVYAQTSLFALEVALYRLYESWGLSPDLLLGHSVGELAAAHVAGVLDLEDACALVAARARLMQELPARGAMVALPAAEDEVRAAMAGLADRVAVAAVNGPRSVVVSGDEEAVLGVASGFAKSRRLTVSHAFHSPHMDGALEAFFDVARMLTYRAPVVPIVSNLTGALAGEEITTPEYWVRHIREAVRFHDGIETTRALGATTYLELGPGPVLTTLAKNALADRPDVVFGTSMRPGRPEAACVAAALGAAYIGGADPDWNAVYPGARTVALPTYAFQRERYWLEAASATGDAAGLGLEPADHPLLATSTELPDGGFLFTGRLSMRSFPWLADHAIAGATVLPATVFVELALHAAAATGCDQIDEMVLQAPIVLTAQTDILHQVVVGPPDPRNARSILIRSRTEDVRLWTDHATGSLGHTPIPTPA</sequence>
<dbReference type="InterPro" id="IPR050091">
    <property type="entry name" value="PKS_NRPS_Biosynth_Enz"/>
</dbReference>
<dbReference type="GO" id="GO:0004312">
    <property type="term" value="F:fatty acid synthase activity"/>
    <property type="evidence" value="ECO:0007669"/>
    <property type="project" value="TreeGrafter"/>
</dbReference>
<evidence type="ECO:0000256" key="5">
    <source>
        <dbReference type="ARBA" id="ARBA00023315"/>
    </source>
</evidence>